<accession>A0AAU9M5W0</accession>
<evidence type="ECO:0000313" key="3">
    <source>
        <dbReference type="Proteomes" id="UP001157418"/>
    </source>
</evidence>
<feature type="domain" description="DUF7906" evidence="1">
    <location>
        <begin position="26"/>
        <end position="166"/>
    </location>
</feature>
<dbReference type="PANTHER" id="PTHR31515:SF6">
    <property type="entry name" value="TRANSMEMBRANE PROTEIN"/>
    <property type="match status" value="1"/>
</dbReference>
<name>A0AAU9M5W0_9ASTR</name>
<evidence type="ECO:0000313" key="2">
    <source>
        <dbReference type="EMBL" id="CAH1421520.1"/>
    </source>
</evidence>
<dbReference type="InterPro" id="IPR057228">
    <property type="entry name" value="DUF7906"/>
</dbReference>
<dbReference type="Pfam" id="PF25483">
    <property type="entry name" value="DUF7906"/>
    <property type="match status" value="1"/>
</dbReference>
<dbReference type="PANTHER" id="PTHR31515">
    <property type="entry name" value="TRANSMEMBRANE PROTEIN-RELATED"/>
    <property type="match status" value="1"/>
</dbReference>
<sequence length="168" mass="18930">MSSHNSPDDMNNHSRNIAASQVPFQVPLEVNIILIGFSGDGGYRYTLNSQKLQEFLQVGFPTHRPSCLETGEPLYIEHHMVFNAIPVGQPEVIALEKALKAAMVPAGISRETDFGREVPVFEINATAVEPEFQKLYSYMFYFENIGYSIEEIDRPMPTAIFIVNFDKV</sequence>
<organism evidence="2 3">
    <name type="scientific">Lactuca virosa</name>
    <dbReference type="NCBI Taxonomy" id="75947"/>
    <lineage>
        <taxon>Eukaryota</taxon>
        <taxon>Viridiplantae</taxon>
        <taxon>Streptophyta</taxon>
        <taxon>Embryophyta</taxon>
        <taxon>Tracheophyta</taxon>
        <taxon>Spermatophyta</taxon>
        <taxon>Magnoliopsida</taxon>
        <taxon>eudicotyledons</taxon>
        <taxon>Gunneridae</taxon>
        <taxon>Pentapetalae</taxon>
        <taxon>asterids</taxon>
        <taxon>campanulids</taxon>
        <taxon>Asterales</taxon>
        <taxon>Asteraceae</taxon>
        <taxon>Cichorioideae</taxon>
        <taxon>Cichorieae</taxon>
        <taxon>Lactucinae</taxon>
        <taxon>Lactuca</taxon>
    </lineage>
</organism>
<proteinExistence type="predicted"/>
<comment type="caution">
    <text evidence="2">The sequence shown here is derived from an EMBL/GenBank/DDBJ whole genome shotgun (WGS) entry which is preliminary data.</text>
</comment>
<keyword evidence="3" id="KW-1185">Reference proteome</keyword>
<evidence type="ECO:0000259" key="1">
    <source>
        <dbReference type="Pfam" id="PF25483"/>
    </source>
</evidence>
<dbReference type="AlphaFoldDB" id="A0AAU9M5W0"/>
<dbReference type="Proteomes" id="UP001157418">
    <property type="component" value="Unassembled WGS sequence"/>
</dbReference>
<reference evidence="2 3" key="1">
    <citation type="submission" date="2022-01" db="EMBL/GenBank/DDBJ databases">
        <authorList>
            <person name="Xiong W."/>
            <person name="Schranz E."/>
        </authorList>
    </citation>
    <scope>NUCLEOTIDE SEQUENCE [LARGE SCALE GENOMIC DNA]</scope>
</reference>
<protein>
    <recommendedName>
        <fullName evidence="1">DUF7906 domain-containing protein</fullName>
    </recommendedName>
</protein>
<dbReference type="EMBL" id="CAKMRJ010001112">
    <property type="protein sequence ID" value="CAH1421520.1"/>
    <property type="molecule type" value="Genomic_DNA"/>
</dbReference>
<gene>
    <name evidence="2" type="ORF">LVIROSA_LOCUS8917</name>
</gene>